<protein>
    <submittedName>
        <fullName evidence="1">Uncharacterized protein</fullName>
    </submittedName>
</protein>
<reference evidence="1 2" key="1">
    <citation type="submission" date="2016-02" db="EMBL/GenBank/DDBJ databases">
        <title>Genome analysis of coral dinoflagellate symbionts highlights evolutionary adaptations to a symbiotic lifestyle.</title>
        <authorList>
            <person name="Aranda M."/>
            <person name="Li Y."/>
            <person name="Liew Y.J."/>
            <person name="Baumgarten S."/>
            <person name="Simakov O."/>
            <person name="Wilson M."/>
            <person name="Piel J."/>
            <person name="Ashoor H."/>
            <person name="Bougouffa S."/>
            <person name="Bajic V.B."/>
            <person name="Ryu T."/>
            <person name="Ravasi T."/>
            <person name="Bayer T."/>
            <person name="Micklem G."/>
            <person name="Kim H."/>
            <person name="Bhak J."/>
            <person name="Lajeunesse T.C."/>
            <person name="Voolstra C.R."/>
        </authorList>
    </citation>
    <scope>NUCLEOTIDE SEQUENCE [LARGE SCALE GENOMIC DNA]</scope>
    <source>
        <strain evidence="1 2">CCMP2467</strain>
    </source>
</reference>
<evidence type="ECO:0000313" key="1">
    <source>
        <dbReference type="EMBL" id="OLP74562.1"/>
    </source>
</evidence>
<dbReference type="Proteomes" id="UP000186817">
    <property type="component" value="Unassembled WGS sequence"/>
</dbReference>
<proteinExistence type="predicted"/>
<name>A0A1Q9BV73_SYMMI</name>
<keyword evidence="2" id="KW-1185">Reference proteome</keyword>
<evidence type="ECO:0000313" key="2">
    <source>
        <dbReference type="Proteomes" id="UP000186817"/>
    </source>
</evidence>
<dbReference type="OrthoDB" id="416370at2759"/>
<dbReference type="EMBL" id="LSRX01003535">
    <property type="protein sequence ID" value="OLP74562.1"/>
    <property type="molecule type" value="Genomic_DNA"/>
</dbReference>
<accession>A0A1Q9BV73</accession>
<organism evidence="1 2">
    <name type="scientific">Symbiodinium microadriaticum</name>
    <name type="common">Dinoflagellate</name>
    <name type="synonym">Zooxanthella microadriatica</name>
    <dbReference type="NCBI Taxonomy" id="2951"/>
    <lineage>
        <taxon>Eukaryota</taxon>
        <taxon>Sar</taxon>
        <taxon>Alveolata</taxon>
        <taxon>Dinophyceae</taxon>
        <taxon>Suessiales</taxon>
        <taxon>Symbiodiniaceae</taxon>
        <taxon>Symbiodinium</taxon>
    </lineage>
</organism>
<dbReference type="AlphaFoldDB" id="A0A1Q9BV73"/>
<feature type="non-terminal residue" evidence="1">
    <location>
        <position position="1"/>
    </location>
</feature>
<feature type="non-terminal residue" evidence="1">
    <location>
        <position position="66"/>
    </location>
</feature>
<comment type="caution">
    <text evidence="1">The sequence shown here is derived from an EMBL/GenBank/DDBJ whole genome shotgun (WGS) entry which is preliminary data.</text>
</comment>
<gene>
    <name evidence="1" type="ORF">AK812_SmicGene45859</name>
</gene>
<sequence>VTKLTNKSHVCSFGDKSFVDDTIGSVETAGRLSFSPVDATHGAVDARDVYVTQAWKRLSGVVADRE</sequence>